<dbReference type="InterPro" id="IPR000873">
    <property type="entry name" value="AMP-dep_synth/lig_dom"/>
</dbReference>
<evidence type="ECO:0000256" key="1">
    <source>
        <dbReference type="ARBA" id="ARBA00022723"/>
    </source>
</evidence>
<comment type="caution">
    <text evidence="4">The sequence shown here is derived from an EMBL/GenBank/DDBJ whole genome shotgun (WGS) entry which is preliminary data.</text>
</comment>
<reference evidence="4 5" key="1">
    <citation type="submission" date="2020-08" db="EMBL/GenBank/DDBJ databases">
        <title>Genomic Encyclopedia of Type Strains, Phase IV (KMG-IV): sequencing the most valuable type-strain genomes for metagenomic binning, comparative biology and taxonomic classification.</title>
        <authorList>
            <person name="Goeker M."/>
        </authorList>
    </citation>
    <scope>NUCLEOTIDE SEQUENCE [LARGE SCALE GENOMIC DNA]</scope>
    <source>
        <strain evidence="4 5">DSM 102134</strain>
    </source>
</reference>
<dbReference type="InterPro" id="IPR042099">
    <property type="entry name" value="ANL_N_sf"/>
</dbReference>
<evidence type="ECO:0000313" key="5">
    <source>
        <dbReference type="Proteomes" id="UP000535501"/>
    </source>
</evidence>
<dbReference type="InterPro" id="IPR050237">
    <property type="entry name" value="ATP-dep_AMP-bd_enzyme"/>
</dbReference>
<evidence type="ECO:0000259" key="3">
    <source>
        <dbReference type="Pfam" id="PF13193"/>
    </source>
</evidence>
<feature type="domain" description="AMP-dependent synthetase/ligase" evidence="2">
    <location>
        <begin position="7"/>
        <end position="370"/>
    </location>
</feature>
<dbReference type="Gene3D" id="3.40.50.12780">
    <property type="entry name" value="N-terminal domain of ligase-like"/>
    <property type="match status" value="1"/>
</dbReference>
<sequence>MRLEARLRESARRYPDKVALVAGGCRLSYAEFDTRSDHLAAALRKAGVQPGDRVALLLENGIEAPLSFFAAWKAGAVACPLYPSMKSEKLAAIFSSIRPAAVVTQARQILSVQAAIGASGCQSIVITTEGANNAVGDALSFASMTFGGPTARPELRANESELALLIHTSGSTGRPKGVMLTHANVDAACQSIAGYLGNTEDDVVLSVLPLSFGYGITQMVTMASVGGRLVLEKSFAFPRTILDRLAAEKATGLPLVPAMAALIAGMKDLPDDQFASLRYVTSAAAALPPALSGRLRGMMPGTLIFIMYGQTECLRVSYLEPTEIARRPTSVGKAIPGTRAYVVGDDGQPCNPGEVGELVVEGPHVMAGYWGDEAGPRQRPTEIEGGRRLRTGDLFRMDADGFLYFVSRKDDIIKTRGEKVSPQEVERVLYALPGVREAAVTGMDDPVFGQVVCAHVALEPGCALSERDVMRHCASQLEDYMVPKMVEFRDMLPRTTTGKIRMSAEGDLVEGKLETAI</sequence>
<dbReference type="PANTHER" id="PTHR43767:SF1">
    <property type="entry name" value="NONRIBOSOMAL PEPTIDE SYNTHASE PES1 (EUROFUNG)-RELATED"/>
    <property type="match status" value="1"/>
</dbReference>
<dbReference type="PROSITE" id="PS00455">
    <property type="entry name" value="AMP_BINDING"/>
    <property type="match status" value="1"/>
</dbReference>
<evidence type="ECO:0000259" key="2">
    <source>
        <dbReference type="Pfam" id="PF00501"/>
    </source>
</evidence>
<dbReference type="Pfam" id="PF00501">
    <property type="entry name" value="AMP-binding"/>
    <property type="match status" value="1"/>
</dbReference>
<dbReference type="Pfam" id="PF13193">
    <property type="entry name" value="AMP-binding_C"/>
    <property type="match status" value="1"/>
</dbReference>
<proteinExistence type="predicted"/>
<dbReference type="EMBL" id="JACHEJ010000003">
    <property type="protein sequence ID" value="MBB6179729.1"/>
    <property type="molecule type" value="Genomic_DNA"/>
</dbReference>
<dbReference type="InterPro" id="IPR025110">
    <property type="entry name" value="AMP-bd_C"/>
</dbReference>
<name>A0A7W9YXC6_9HYPH</name>
<dbReference type="GO" id="GO:0046872">
    <property type="term" value="F:metal ion binding"/>
    <property type="evidence" value="ECO:0007669"/>
    <property type="project" value="UniProtKB-KW"/>
</dbReference>
<organism evidence="4 5">
    <name type="scientific">Pseudorhizobium flavum</name>
    <dbReference type="NCBI Taxonomy" id="1335061"/>
    <lineage>
        <taxon>Bacteria</taxon>
        <taxon>Pseudomonadati</taxon>
        <taxon>Pseudomonadota</taxon>
        <taxon>Alphaproteobacteria</taxon>
        <taxon>Hyphomicrobiales</taxon>
        <taxon>Rhizobiaceae</taxon>
        <taxon>Rhizobium/Agrobacterium group</taxon>
        <taxon>Pseudorhizobium</taxon>
    </lineage>
</organism>
<gene>
    <name evidence="4" type="ORF">HNQ75_001697</name>
</gene>
<keyword evidence="5" id="KW-1185">Reference proteome</keyword>
<dbReference type="Proteomes" id="UP000535501">
    <property type="component" value="Unassembled WGS sequence"/>
</dbReference>
<dbReference type="InterPro" id="IPR045851">
    <property type="entry name" value="AMP-bd_C_sf"/>
</dbReference>
<evidence type="ECO:0000313" key="4">
    <source>
        <dbReference type="EMBL" id="MBB6179729.1"/>
    </source>
</evidence>
<dbReference type="RefSeq" id="WP_077547483.1">
    <property type="nucleotide sequence ID" value="NZ_JACHEJ010000003.1"/>
</dbReference>
<feature type="domain" description="AMP-binding enzyme C-terminal" evidence="3">
    <location>
        <begin position="424"/>
        <end position="499"/>
    </location>
</feature>
<dbReference type="PANTHER" id="PTHR43767">
    <property type="entry name" value="LONG-CHAIN-FATTY-ACID--COA LIGASE"/>
    <property type="match status" value="1"/>
</dbReference>
<keyword evidence="1" id="KW-0479">Metal-binding</keyword>
<dbReference type="SUPFAM" id="SSF56801">
    <property type="entry name" value="Acetyl-CoA synthetase-like"/>
    <property type="match status" value="1"/>
</dbReference>
<dbReference type="Gene3D" id="3.30.300.30">
    <property type="match status" value="1"/>
</dbReference>
<dbReference type="InterPro" id="IPR020845">
    <property type="entry name" value="AMP-binding_CS"/>
</dbReference>
<dbReference type="GO" id="GO:0016878">
    <property type="term" value="F:acid-thiol ligase activity"/>
    <property type="evidence" value="ECO:0007669"/>
    <property type="project" value="UniProtKB-ARBA"/>
</dbReference>
<protein>
    <submittedName>
        <fullName evidence="4">Amino acid adenylation domain-containing protein</fullName>
    </submittedName>
</protein>
<dbReference type="AlphaFoldDB" id="A0A7W9YXC6"/>
<accession>A0A7W9YXC6</accession>